<name>A0ABR4QF52_9CEST</name>
<feature type="compositionally biased region" description="Polar residues" evidence="1">
    <location>
        <begin position="167"/>
        <end position="185"/>
    </location>
</feature>
<evidence type="ECO:0000313" key="3">
    <source>
        <dbReference type="Proteomes" id="UP001651158"/>
    </source>
</evidence>
<gene>
    <name evidence="2" type="ORF">TcWFU_009175</name>
</gene>
<dbReference type="EMBL" id="JAKROA010000004">
    <property type="protein sequence ID" value="KAL5108161.1"/>
    <property type="molecule type" value="Genomic_DNA"/>
</dbReference>
<reference evidence="2 3" key="1">
    <citation type="journal article" date="2022" name="Front. Cell. Infect. Microbiol.">
        <title>The Genomes of Two Strains of Taenia crassiceps the Animal Model for the Study of Human Cysticercosis.</title>
        <authorList>
            <person name="Bobes R.J."/>
            <person name="Estrada K."/>
            <person name="Rios-Valencia D.G."/>
            <person name="Calderon-Gallegos A."/>
            <person name="de la Torre P."/>
            <person name="Carrero J.C."/>
            <person name="Sanchez-Flores A."/>
            <person name="Laclette J.P."/>
        </authorList>
    </citation>
    <scope>NUCLEOTIDE SEQUENCE [LARGE SCALE GENOMIC DNA]</scope>
    <source>
        <strain evidence="2">WFUcys</strain>
    </source>
</reference>
<organism evidence="2 3">
    <name type="scientific">Taenia crassiceps</name>
    <dbReference type="NCBI Taxonomy" id="6207"/>
    <lineage>
        <taxon>Eukaryota</taxon>
        <taxon>Metazoa</taxon>
        <taxon>Spiralia</taxon>
        <taxon>Lophotrochozoa</taxon>
        <taxon>Platyhelminthes</taxon>
        <taxon>Cestoda</taxon>
        <taxon>Eucestoda</taxon>
        <taxon>Cyclophyllidea</taxon>
        <taxon>Taeniidae</taxon>
        <taxon>Taenia</taxon>
    </lineage>
</organism>
<dbReference type="InterPro" id="IPR019341">
    <property type="entry name" value="Alpha/Gamma-adaptin-bd_p34"/>
</dbReference>
<feature type="region of interest" description="Disordered" evidence="1">
    <location>
        <begin position="167"/>
        <end position="210"/>
    </location>
</feature>
<sequence>MACVPKSVWPEWPSSACYGSFSQNKEMPPQVNIINAHADDITNLVYGASVQLKLIPYSSSKTDVKDAEALIICFDTGNLGSWSVACDWLKLGEEEDIPVQLLVCGSLSSENLRTEVFKEATKNHFEVVQLSPHSDEIEEDEEYGVARITAALVAHKWSNLVLKNTKTPVSTSAPTKHSQQKSSVVNPVEKKANQKDKSDGDEDDEDSDGKVFNELFPKLMEMRSRGASMDLEGRRKMAEKPSLLCQSNEVILDTLCMFEGHLMSSLFVSMEKRSTSSSTLVENKEISHMTVQFWRALELDEEEIRGLSDDGED</sequence>
<keyword evidence="3" id="KW-1185">Reference proteome</keyword>
<comment type="caution">
    <text evidence="2">The sequence shown here is derived from an EMBL/GenBank/DDBJ whole genome shotgun (WGS) entry which is preliminary data.</text>
</comment>
<proteinExistence type="predicted"/>
<dbReference type="Proteomes" id="UP001651158">
    <property type="component" value="Unassembled WGS sequence"/>
</dbReference>
<dbReference type="PANTHER" id="PTHR14659">
    <property type="entry name" value="ALPHA- AND GAMMA-ADAPTIN-BINDING PROTEIN P34"/>
    <property type="match status" value="1"/>
</dbReference>
<evidence type="ECO:0000313" key="2">
    <source>
        <dbReference type="EMBL" id="KAL5108161.1"/>
    </source>
</evidence>
<dbReference type="PANTHER" id="PTHR14659:SF1">
    <property type="entry name" value="ALPHA- AND GAMMA-ADAPTIN-BINDING PROTEIN P34"/>
    <property type="match status" value="1"/>
</dbReference>
<protein>
    <submittedName>
        <fullName evidence="2">Alpha and gamma-adaptin-binding protein p34</fullName>
    </submittedName>
</protein>
<feature type="compositionally biased region" description="Basic and acidic residues" evidence="1">
    <location>
        <begin position="188"/>
        <end position="198"/>
    </location>
</feature>
<accession>A0ABR4QF52</accession>
<dbReference type="Pfam" id="PF10199">
    <property type="entry name" value="Adaptin_binding"/>
    <property type="match status" value="1"/>
</dbReference>
<dbReference type="Gene3D" id="3.40.50.11960">
    <property type="match status" value="1"/>
</dbReference>
<evidence type="ECO:0000256" key="1">
    <source>
        <dbReference type="SAM" id="MobiDB-lite"/>
    </source>
</evidence>